<evidence type="ECO:0008006" key="2">
    <source>
        <dbReference type="Google" id="ProtNLM"/>
    </source>
</evidence>
<dbReference type="EMBL" id="UINC01077467">
    <property type="protein sequence ID" value="SVC17621.1"/>
    <property type="molecule type" value="Genomic_DNA"/>
</dbReference>
<dbReference type="InterPro" id="IPR023214">
    <property type="entry name" value="HAD_sf"/>
</dbReference>
<organism evidence="1">
    <name type="scientific">marine metagenome</name>
    <dbReference type="NCBI Taxonomy" id="408172"/>
    <lineage>
        <taxon>unclassified sequences</taxon>
        <taxon>metagenomes</taxon>
        <taxon>ecological metagenomes</taxon>
    </lineage>
</organism>
<gene>
    <name evidence="1" type="ORF">METZ01_LOCUS270475</name>
</gene>
<dbReference type="AlphaFoldDB" id="A0A382K4N4"/>
<accession>A0A382K4N4</accession>
<dbReference type="Gene3D" id="3.40.50.1000">
    <property type="entry name" value="HAD superfamily/HAD-like"/>
    <property type="match status" value="1"/>
</dbReference>
<proteinExistence type="predicted"/>
<protein>
    <recommendedName>
        <fullName evidence="2">HAD family phosphatase</fullName>
    </recommendedName>
</protein>
<reference evidence="1" key="1">
    <citation type="submission" date="2018-05" db="EMBL/GenBank/DDBJ databases">
        <authorList>
            <person name="Lanie J.A."/>
            <person name="Ng W.-L."/>
            <person name="Kazmierczak K.M."/>
            <person name="Andrzejewski T.M."/>
            <person name="Davidsen T.M."/>
            <person name="Wayne K.J."/>
            <person name="Tettelin H."/>
            <person name="Glass J.I."/>
            <person name="Rusch D."/>
            <person name="Podicherti R."/>
            <person name="Tsui H.-C.T."/>
            <person name="Winkler M.E."/>
        </authorList>
    </citation>
    <scope>NUCLEOTIDE SEQUENCE</scope>
</reference>
<evidence type="ECO:0000313" key="1">
    <source>
        <dbReference type="EMBL" id="SVC17621.1"/>
    </source>
</evidence>
<sequence length="54" mass="6089">MPPIKTLIFDIGGVLLDIHPEKTYELILDKIVFSGEKVLYIDDNEENIEGAKNS</sequence>
<name>A0A382K4N4_9ZZZZ</name>
<feature type="non-terminal residue" evidence="1">
    <location>
        <position position="54"/>
    </location>
</feature>